<dbReference type="InterPro" id="IPR039426">
    <property type="entry name" value="TonB-dep_rcpt-like"/>
</dbReference>
<proteinExistence type="inferred from homology"/>
<comment type="similarity">
    <text evidence="11 12">Belongs to the TonB-dependent receptor family.</text>
</comment>
<keyword evidence="13" id="KW-0732">Signal</keyword>
<feature type="signal peptide" evidence="13">
    <location>
        <begin position="1"/>
        <end position="29"/>
    </location>
</feature>
<protein>
    <submittedName>
        <fullName evidence="16">Putative TonB-dependent receptor</fullName>
    </submittedName>
</protein>
<keyword evidence="9 11" id="KW-0472">Membrane</keyword>
<keyword evidence="6" id="KW-0408">Iron</keyword>
<keyword evidence="16" id="KW-0675">Receptor</keyword>
<keyword evidence="4" id="KW-0410">Iron transport</keyword>
<keyword evidence="7" id="KW-0406">Ion transport</keyword>
<dbReference type="InterPro" id="IPR036942">
    <property type="entry name" value="Beta-barrel_TonB_sf"/>
</dbReference>
<reference evidence="16 17" key="1">
    <citation type="submission" date="2013-09" db="EMBL/GenBank/DDBJ databases">
        <title>Whole genome shotgun sequence of Novosphingobium tardaugens NBRC 16725.</title>
        <authorList>
            <person name="Isaki S."/>
            <person name="Hosoyama A."/>
            <person name="Tsuchikane K."/>
            <person name="Katsumata H."/>
            <person name="Ando Y."/>
            <person name="Yamazaki S."/>
            <person name="Fujita N."/>
        </authorList>
    </citation>
    <scope>NUCLEOTIDE SEQUENCE [LARGE SCALE GENOMIC DNA]</scope>
    <source>
        <strain evidence="16 17">NBRC 16725</strain>
    </source>
</reference>
<dbReference type="EMBL" id="BASZ01000009">
    <property type="protein sequence ID" value="GAD50430.1"/>
    <property type="molecule type" value="Genomic_DNA"/>
</dbReference>
<evidence type="ECO:0000259" key="15">
    <source>
        <dbReference type="Pfam" id="PF07715"/>
    </source>
</evidence>
<evidence type="ECO:0000256" key="9">
    <source>
        <dbReference type="ARBA" id="ARBA00023136"/>
    </source>
</evidence>
<evidence type="ECO:0000256" key="3">
    <source>
        <dbReference type="ARBA" id="ARBA00022452"/>
    </source>
</evidence>
<evidence type="ECO:0000256" key="8">
    <source>
        <dbReference type="ARBA" id="ARBA00023077"/>
    </source>
</evidence>
<evidence type="ECO:0000256" key="1">
    <source>
        <dbReference type="ARBA" id="ARBA00004571"/>
    </source>
</evidence>
<dbReference type="OrthoDB" id="9760333at2"/>
<evidence type="ECO:0000313" key="16">
    <source>
        <dbReference type="EMBL" id="GAD50430.1"/>
    </source>
</evidence>
<evidence type="ECO:0000256" key="6">
    <source>
        <dbReference type="ARBA" id="ARBA00023004"/>
    </source>
</evidence>
<name>U2YNL4_9SPHN</name>
<keyword evidence="10 11" id="KW-0998">Cell outer membrane</keyword>
<dbReference type="SUPFAM" id="SSF56935">
    <property type="entry name" value="Porins"/>
    <property type="match status" value="1"/>
</dbReference>
<dbReference type="PANTHER" id="PTHR32552">
    <property type="entry name" value="FERRICHROME IRON RECEPTOR-RELATED"/>
    <property type="match status" value="1"/>
</dbReference>
<keyword evidence="3 11" id="KW-1134">Transmembrane beta strand</keyword>
<keyword evidence="17" id="KW-1185">Reference proteome</keyword>
<evidence type="ECO:0000256" key="12">
    <source>
        <dbReference type="RuleBase" id="RU003357"/>
    </source>
</evidence>
<keyword evidence="2 11" id="KW-0813">Transport</keyword>
<evidence type="ECO:0000256" key="2">
    <source>
        <dbReference type="ARBA" id="ARBA00022448"/>
    </source>
</evidence>
<dbReference type="Gene3D" id="2.40.170.20">
    <property type="entry name" value="TonB-dependent receptor, beta-barrel domain"/>
    <property type="match status" value="1"/>
</dbReference>
<evidence type="ECO:0000256" key="4">
    <source>
        <dbReference type="ARBA" id="ARBA00022496"/>
    </source>
</evidence>
<comment type="subcellular location">
    <subcellularLocation>
        <location evidence="1 11">Cell outer membrane</location>
        <topology evidence="1 11">Multi-pass membrane protein</topology>
    </subcellularLocation>
</comment>
<evidence type="ECO:0000256" key="11">
    <source>
        <dbReference type="PROSITE-ProRule" id="PRU01360"/>
    </source>
</evidence>
<evidence type="ECO:0000313" key="17">
    <source>
        <dbReference type="Proteomes" id="UP000016568"/>
    </source>
</evidence>
<dbReference type="PROSITE" id="PS52016">
    <property type="entry name" value="TONB_DEPENDENT_REC_3"/>
    <property type="match status" value="1"/>
</dbReference>
<dbReference type="InterPro" id="IPR000531">
    <property type="entry name" value="Beta-barrel_TonB"/>
</dbReference>
<evidence type="ECO:0000256" key="10">
    <source>
        <dbReference type="ARBA" id="ARBA00023237"/>
    </source>
</evidence>
<organism evidence="16 17">
    <name type="scientific">Caenibius tardaugens NBRC 16725</name>
    <dbReference type="NCBI Taxonomy" id="1219035"/>
    <lineage>
        <taxon>Bacteria</taxon>
        <taxon>Pseudomonadati</taxon>
        <taxon>Pseudomonadota</taxon>
        <taxon>Alphaproteobacteria</taxon>
        <taxon>Sphingomonadales</taxon>
        <taxon>Erythrobacteraceae</taxon>
        <taxon>Caenibius</taxon>
    </lineage>
</organism>
<evidence type="ECO:0000259" key="14">
    <source>
        <dbReference type="Pfam" id="PF00593"/>
    </source>
</evidence>
<dbReference type="Proteomes" id="UP000016568">
    <property type="component" value="Unassembled WGS sequence"/>
</dbReference>
<keyword evidence="8 12" id="KW-0798">TonB box</keyword>
<keyword evidence="5 11" id="KW-0812">Transmembrane</keyword>
<dbReference type="PANTHER" id="PTHR32552:SF81">
    <property type="entry name" value="TONB-DEPENDENT OUTER MEMBRANE RECEPTOR"/>
    <property type="match status" value="1"/>
</dbReference>
<dbReference type="Pfam" id="PF07715">
    <property type="entry name" value="Plug"/>
    <property type="match status" value="1"/>
</dbReference>
<dbReference type="GO" id="GO:0009279">
    <property type="term" value="C:cell outer membrane"/>
    <property type="evidence" value="ECO:0007669"/>
    <property type="project" value="UniProtKB-SubCell"/>
</dbReference>
<sequence length="773" mass="83194">MKMVNRVMRIALLVGTACGPAMVPGLAYAQEAGDGRASSGRLEEIIVTAQKQAENLQVVPVAVTALSKQALEDARVTNVRDLSALAPGLIVNGQSGSANLPAMQMRGITTGSTGLTVDAGITMYINNVYLGRANGSLFDLAEIERIEVLRGPQGTLFGRNSTGGAINILTKGPRGELAAKLDVSISNYAGRRLRARIDTPEWQGLSASLTYLHDEERGSVRNLTPGVAWDFTRRSNGHVGKIVSAKTLGMQNVDAVEAAVRFDNGGPLKLDYRFDYTDRKATQPGVQVLAFSEGSGGAAAKAIYAAQPALGGMNLVSTKRLGALANDMMSVNTLEVFGHSLTASLALSDTVEIKNIAAWRGFDEDVGGNDIGGGNALRDPSGSGQPYKILATVGGSPQKQRQFTNEFQITAKTRLLDIVAGAFYFVENADGIPSLFNQFSFTAIPNFDPAPRAVPYMATVARNRSIAAFMQGTLHITDRLDVTAGARITKDSRYYRDVTSAFPAGLAVKRKFKHTDWLATVTYRPTDNVMAYGKVSTGYIAGGIRSAIPFEPEELTSYEVGIKADLLDKRLRVNAAAYVSQYKNLQVTLFEKGVTFIENAGKANIKGLELEVTAAPTSYLTFGGNLAFTDFKYKEYIQVVGGVRKDVADSLIPTSRPRWTSQVFGQLSVPIENVGTASFRLDGTYRSTTRLTAKEAYASAALNDLVTLDAFWQVNARASLSDIDLGGAKAQVSFFVRNITDKKNLEFAADVGSVIVGFFRQPRTYGLDMTIEF</sequence>
<dbReference type="InterPro" id="IPR012910">
    <property type="entry name" value="Plug_dom"/>
</dbReference>
<comment type="caution">
    <text evidence="16">The sequence shown here is derived from an EMBL/GenBank/DDBJ whole genome shotgun (WGS) entry which is preliminary data.</text>
</comment>
<dbReference type="KEGG" id="ntd:EGO55_05440"/>
<dbReference type="GO" id="GO:0006826">
    <property type="term" value="P:iron ion transport"/>
    <property type="evidence" value="ECO:0007669"/>
    <property type="project" value="UniProtKB-KW"/>
</dbReference>
<feature type="domain" description="TonB-dependent receptor plug" evidence="15">
    <location>
        <begin position="57"/>
        <end position="165"/>
    </location>
</feature>
<feature type="chain" id="PRO_5030177781" evidence="13">
    <location>
        <begin position="30"/>
        <end position="773"/>
    </location>
</feature>
<evidence type="ECO:0000256" key="5">
    <source>
        <dbReference type="ARBA" id="ARBA00022692"/>
    </source>
</evidence>
<evidence type="ECO:0000256" key="13">
    <source>
        <dbReference type="SAM" id="SignalP"/>
    </source>
</evidence>
<feature type="domain" description="TonB-dependent receptor-like beta-barrel" evidence="14">
    <location>
        <begin position="342"/>
        <end position="739"/>
    </location>
</feature>
<accession>U2YNL4</accession>
<evidence type="ECO:0000256" key="7">
    <source>
        <dbReference type="ARBA" id="ARBA00023065"/>
    </source>
</evidence>
<gene>
    <name evidence="16" type="ORF">NT2_09_00380</name>
</gene>
<dbReference type="AlphaFoldDB" id="U2YNL4"/>
<dbReference type="Pfam" id="PF00593">
    <property type="entry name" value="TonB_dep_Rec_b-barrel"/>
    <property type="match status" value="1"/>
</dbReference>
<dbReference type="eggNOG" id="COG4774">
    <property type="taxonomic scope" value="Bacteria"/>
</dbReference>